<sequence length="1085" mass="124015">MKRYNRWNNIVGWAVFAVAALTYLATMEPSASLWDCSEFIATSYKLEVGHPPGAPLFMMMARLATMLAPSTEYVPLMVNAMNSLASAFCILFMFWTVTHLGRRIYSAQGRELTDANMWTVLGAGAVGALAYTFTDTFWFSAYEGEVYALSSMFTALVVWLMLKWEDQADEPHATRWLILIAYLMGLSIGIHILNLLTVPALVYIYYFRKYATVTFKGFCIASVIALAILWFINGLIIPYTVYIGAMVDVLFVNTFGLPVNSGIAVFALSLFALLGWSVWYTHRRGRVVWNTLLLATTMILLGYSSYATVTIRAAANPPMNSNDPSNPHALFSVLNRDQYGGRPLLYGAYYSAPVESVVESTRYYIDDEGRYATASFPTGYTHPQQFMHLFPRMWNYAKSPDEYKQWAAYRTKVETLRDEQGNVLRDEKGQPLRGEVLDYGTKRTYDDGYSEPRVITEPTFLENLNYFFSYQLNYMYWRYFLWNFVGRQSDIQPAGSTTITDGNWLSGIDAIDRIYLGPQENLPREVADNKARNTYYFLPFILGLIGLIYQLNRDPKNFLIVLSLFVMMGIALVVYFNTSPGEPRERDYVYAGSFYAFAMWIGFGVMAFKDLIVRLTKRDDRTAAVAATVIGLVVPGILCAENWDDHDRSGRTYAHDIGWNYLQSTLPNSIILNYGDNDTFPLWLNQEVDGLRPDVRIMNTSYLGGEWYIDEMKTRANEAAGVPFTLPRSKYWYRNDYVPVYERVNRPVEAREAIEFFASDDQRTKVQLSDGSSSDYLPSKTLMLPVDKQNVLRSGIVAEKDKDLIVDTVYIKLSGDYLNKGELMIVDMLSNYDWTRPIYLTQPYIFQKFGLVDYLQFDGYAYRFVPILTPYRQAGEVGRIDPEYAVPLLLDVFRYGNLDDEKVYSDYFTQYNLSAARAREAFARVAKELIRRGDEKPNFPDSLGITEATNRELAIRLLDEGMRRMPPAQVRYTSNNTLPFIEAYYAAGAADKGDALMLDYARNLMEYVDYYFQFDGWQYDSITDALDEKLDLLGNLYSMVGYLKRDAVLTELNAYYRSLGVTEEELIQPDSAHLDYEVSDTAAVN</sequence>
<name>A0A4Y1WUY0_9BACT</name>
<dbReference type="PANTHER" id="PTHR16214:SF3">
    <property type="entry name" value="TRANSMEMBRANE PROTEIN 260"/>
    <property type="match status" value="1"/>
</dbReference>
<dbReference type="PANTHER" id="PTHR16214">
    <property type="entry name" value="TRANSMEMBRANE PROTEIN 260"/>
    <property type="match status" value="1"/>
</dbReference>
<evidence type="ECO:0000313" key="2">
    <source>
        <dbReference type="EMBL" id="BBL04515.1"/>
    </source>
</evidence>
<feature type="transmembrane region" description="Helical" evidence="1">
    <location>
        <begin position="213"/>
        <end position="232"/>
    </location>
</feature>
<feature type="transmembrane region" description="Helical" evidence="1">
    <location>
        <begin position="534"/>
        <end position="551"/>
    </location>
</feature>
<dbReference type="OrthoDB" id="9807602at2"/>
<dbReference type="GeneID" id="78342546"/>
<dbReference type="InterPro" id="IPR052724">
    <property type="entry name" value="GT117_domain-containing"/>
</dbReference>
<keyword evidence="1" id="KW-0472">Membrane</keyword>
<organism evidence="2 3">
    <name type="scientific">Alistipes communis</name>
    <dbReference type="NCBI Taxonomy" id="2585118"/>
    <lineage>
        <taxon>Bacteria</taxon>
        <taxon>Pseudomonadati</taxon>
        <taxon>Bacteroidota</taxon>
        <taxon>Bacteroidia</taxon>
        <taxon>Bacteroidales</taxon>
        <taxon>Rikenellaceae</taxon>
        <taxon>Alistipes</taxon>
    </lineage>
</organism>
<feature type="transmembrane region" description="Helical" evidence="1">
    <location>
        <begin position="558"/>
        <end position="576"/>
    </location>
</feature>
<protein>
    <submittedName>
        <fullName evidence="2">Membrane protein</fullName>
    </submittedName>
</protein>
<dbReference type="InterPro" id="IPR021280">
    <property type="entry name" value="TMEM260-like"/>
</dbReference>
<dbReference type="RefSeq" id="WP_141412941.1">
    <property type="nucleotide sequence ID" value="NZ_AP019735.1"/>
</dbReference>
<proteinExistence type="predicted"/>
<feature type="transmembrane region" description="Helical" evidence="1">
    <location>
        <begin position="287"/>
        <end position="306"/>
    </location>
</feature>
<feature type="transmembrane region" description="Helical" evidence="1">
    <location>
        <begin position="588"/>
        <end position="608"/>
    </location>
</feature>
<feature type="transmembrane region" description="Helical" evidence="1">
    <location>
        <begin position="620"/>
        <end position="638"/>
    </location>
</feature>
<feature type="transmembrane region" description="Helical" evidence="1">
    <location>
        <begin position="176"/>
        <end position="207"/>
    </location>
</feature>
<feature type="transmembrane region" description="Helical" evidence="1">
    <location>
        <begin position="115"/>
        <end position="134"/>
    </location>
</feature>
<feature type="transmembrane region" description="Helical" evidence="1">
    <location>
        <begin position="73"/>
        <end position="95"/>
    </location>
</feature>
<keyword evidence="1" id="KW-0812">Transmembrane</keyword>
<keyword evidence="1" id="KW-1133">Transmembrane helix</keyword>
<dbReference type="AlphaFoldDB" id="A0A4Y1WUY0"/>
<evidence type="ECO:0000313" key="3">
    <source>
        <dbReference type="Proteomes" id="UP000318946"/>
    </source>
</evidence>
<dbReference type="KEGG" id="acou:A5CBH24_18280"/>
<dbReference type="EMBL" id="AP019735">
    <property type="protein sequence ID" value="BBL04515.1"/>
    <property type="molecule type" value="Genomic_DNA"/>
</dbReference>
<accession>A0A4Y1WUY0</accession>
<evidence type="ECO:0000256" key="1">
    <source>
        <dbReference type="SAM" id="Phobius"/>
    </source>
</evidence>
<keyword evidence="3" id="KW-1185">Reference proteome</keyword>
<gene>
    <name evidence="2" type="ORF">A5CBH24_18280</name>
</gene>
<feature type="transmembrane region" description="Helical" evidence="1">
    <location>
        <begin position="7"/>
        <end position="25"/>
    </location>
</feature>
<feature type="transmembrane region" description="Helical" evidence="1">
    <location>
        <begin position="263"/>
        <end position="280"/>
    </location>
</feature>
<dbReference type="Proteomes" id="UP000318946">
    <property type="component" value="Chromosome"/>
</dbReference>
<reference evidence="3" key="1">
    <citation type="submission" date="2019-06" db="EMBL/GenBank/DDBJ databases">
        <title>Alistipes onderdonkii subsp. vulgaris subsp. nov., Alistipes dispar sp. nov. and Alistipes communis sp. nov., isolated from human faeces, and creation of Alistipes onderdonkii subsp. onderdonkii subsp. nov.</title>
        <authorList>
            <person name="Sakamoto M."/>
            <person name="Ikeyama N."/>
            <person name="Ogata Y."/>
            <person name="Suda W."/>
            <person name="Iino T."/>
            <person name="Hattori M."/>
            <person name="Ohkuma M."/>
        </authorList>
    </citation>
    <scope>NUCLEOTIDE SEQUENCE [LARGE SCALE GENOMIC DNA]</scope>
    <source>
        <strain evidence="3">5CBH24</strain>
    </source>
</reference>
<dbReference type="Pfam" id="PF11028">
    <property type="entry name" value="TMEM260-like"/>
    <property type="match status" value="1"/>
</dbReference>